<evidence type="ECO:0000313" key="2">
    <source>
        <dbReference type="Proteomes" id="UP000005824"/>
    </source>
</evidence>
<dbReference type="Proteomes" id="UP000005824">
    <property type="component" value="Unassembled WGS sequence"/>
</dbReference>
<dbReference type="AlphaFoldDB" id="B4D8E3"/>
<dbReference type="eggNOG" id="COG2960">
    <property type="taxonomic scope" value="Bacteria"/>
</dbReference>
<dbReference type="Pfam" id="PF07586">
    <property type="entry name" value="HXXSHH"/>
    <property type="match status" value="1"/>
</dbReference>
<dbReference type="RefSeq" id="WP_006982504.1">
    <property type="nucleotide sequence ID" value="NZ_ABVL01000021.1"/>
</dbReference>
<dbReference type="EMBL" id="ABVL01000021">
    <property type="protein sequence ID" value="EDY17336.1"/>
    <property type="molecule type" value="Genomic_DNA"/>
</dbReference>
<accession>B4D8E3</accession>
<sequence>MTPPLLSPGLVNRRHFLRNVGACLALPFLESLARGRNAPPQIQRLVCVANPFGMIHDAFFPTEVGLATTLPENLQSLDGLRGKFTVFSNLDHGFGGGHGATHAFLSGVRSSEAASMPNGNITLDQFCGERCAGQTRFPVLNTSAGSNDGGGVELSWTRSGVMVPSIQKVTRVFEMLFVDDPAAQAGERAARYDEQGSILDAVNEQAKAMNRRLSTRDQEKLDQYFTSVRQVEKSLQDEKAWLSRPRPKVDMKEPRNGTVTQQVPILFELIALALQTDSTRVATLEVPGAFDCAGVGLTEKSYHGYSHHGKDPTLMAGLRKVERYQIEHLAQFVKKLGELELLDSTQILFGSGMSDGSAHTNKNLPVILAGGGYAHQTHLAMPGETGKKVPLCNLYLTMAQRFGIETASFGTSKGTINGLT</sequence>
<dbReference type="STRING" id="497964.CfE428DRAFT_5183"/>
<organism evidence="1 2">
    <name type="scientific">Chthoniobacter flavus Ellin428</name>
    <dbReference type="NCBI Taxonomy" id="497964"/>
    <lineage>
        <taxon>Bacteria</taxon>
        <taxon>Pseudomonadati</taxon>
        <taxon>Verrucomicrobiota</taxon>
        <taxon>Spartobacteria</taxon>
        <taxon>Chthoniobacterales</taxon>
        <taxon>Chthoniobacteraceae</taxon>
        <taxon>Chthoniobacter</taxon>
    </lineage>
</organism>
<name>B4D8E3_9BACT</name>
<evidence type="ECO:0008006" key="3">
    <source>
        <dbReference type="Google" id="ProtNLM"/>
    </source>
</evidence>
<keyword evidence="2" id="KW-1185">Reference proteome</keyword>
<comment type="caution">
    <text evidence="1">The sequence shown here is derived from an EMBL/GenBank/DDBJ whole genome shotgun (WGS) entry which is preliminary data.</text>
</comment>
<proteinExistence type="predicted"/>
<dbReference type="InParanoid" id="B4D8E3"/>
<gene>
    <name evidence="1" type="ORF">CfE428DRAFT_5183</name>
</gene>
<protein>
    <recommendedName>
        <fullName evidence="3">DUF1552 domain-containing protein</fullName>
    </recommendedName>
</protein>
<reference evidence="1 2" key="1">
    <citation type="journal article" date="2011" name="J. Bacteriol.">
        <title>Genome sequence of Chthoniobacter flavus Ellin428, an aerobic heterotrophic soil bacterium.</title>
        <authorList>
            <person name="Kant R."/>
            <person name="van Passel M.W."/>
            <person name="Palva A."/>
            <person name="Lucas S."/>
            <person name="Lapidus A."/>
            <person name="Glavina Del Rio T."/>
            <person name="Dalin E."/>
            <person name="Tice H."/>
            <person name="Bruce D."/>
            <person name="Goodwin L."/>
            <person name="Pitluck S."/>
            <person name="Larimer F.W."/>
            <person name="Land M.L."/>
            <person name="Hauser L."/>
            <person name="Sangwan P."/>
            <person name="de Vos W.M."/>
            <person name="Janssen P.H."/>
            <person name="Smidt H."/>
        </authorList>
    </citation>
    <scope>NUCLEOTIDE SEQUENCE [LARGE SCALE GENOMIC DNA]</scope>
    <source>
        <strain evidence="1 2">Ellin428</strain>
    </source>
</reference>
<dbReference type="InterPro" id="IPR011447">
    <property type="entry name" value="DUF1552"/>
</dbReference>
<evidence type="ECO:0000313" key="1">
    <source>
        <dbReference type="EMBL" id="EDY17336.1"/>
    </source>
</evidence>